<dbReference type="Proteomes" id="UP000694420">
    <property type="component" value="Unplaced"/>
</dbReference>
<evidence type="ECO:0000256" key="3">
    <source>
        <dbReference type="SAM" id="Phobius"/>
    </source>
</evidence>
<dbReference type="RefSeq" id="XP_025892186.1">
    <property type="nucleotide sequence ID" value="XM_026036401.1"/>
</dbReference>
<dbReference type="InterPro" id="IPR003591">
    <property type="entry name" value="Leu-rich_rpt_typical-subtyp"/>
</dbReference>
<dbReference type="PANTHER" id="PTHR45712">
    <property type="entry name" value="AGAP008170-PA"/>
    <property type="match status" value="1"/>
</dbReference>
<name>A0A8C6ZTJ4_NOTPE</name>
<evidence type="ECO:0000256" key="1">
    <source>
        <dbReference type="ARBA" id="ARBA00022614"/>
    </source>
</evidence>
<dbReference type="InterPro" id="IPR050333">
    <property type="entry name" value="SLRP"/>
</dbReference>
<evidence type="ECO:0000313" key="5">
    <source>
        <dbReference type="Ensembl" id="ENSNPEP00000018487.1"/>
    </source>
</evidence>
<feature type="chain" id="PRO_5034581452" evidence="4">
    <location>
        <begin position="29"/>
        <end position="692"/>
    </location>
</feature>
<dbReference type="SMART" id="SM00369">
    <property type="entry name" value="LRR_TYP"/>
    <property type="match status" value="11"/>
</dbReference>
<dbReference type="PANTHER" id="PTHR45712:SF22">
    <property type="entry name" value="INSULIN-LIKE GROWTH FACTOR-BINDING PROTEIN COMPLEX ACID LABILE SUBUNIT"/>
    <property type="match status" value="1"/>
</dbReference>
<proteinExistence type="predicted"/>
<dbReference type="AlphaFoldDB" id="A0A8C6ZTJ4"/>
<feature type="signal peptide" evidence="4">
    <location>
        <begin position="1"/>
        <end position="28"/>
    </location>
</feature>
<protein>
    <submittedName>
        <fullName evidence="5">Negative regulator of reactive oxygen species</fullName>
    </submittedName>
</protein>
<dbReference type="InterPro" id="IPR001611">
    <property type="entry name" value="Leu-rich_rpt"/>
</dbReference>
<dbReference type="KEGG" id="npd:112944875"/>
<sequence>MEVPFLGLSLSLVLLATGWGNGAGAAWASSPGGCRLVQSTATCNGRWLNSVPRNLQDELEELLLDNNTIRVLENASVLPYQKLRYLSLSKNRLELIEPGAFLGSQGLHVLSLADNLLFTNYSVTAAAFSALPALRKLDLAGNCLSEDMVSVLLWNLSSLESLSVARNLIMRLDSSTFTNLTQLLELNLEKNYIFEIDQAFEGLQKLQRLNMAYNYIPCIAEFDLTQLRVLNISNNAIEWFLAVESNDLFELEVLDLSHNHLLFFPVLPRHNKLRSLLLKDNKLSFYQRLANATSLANATVQFLLTYGNSTNITTVSLWDEICHSNLSSLQLLDMSQNRIWYLPEGFLVKMPSLTHLKLNQNCMEMFHVPKRNPLAMLTDLDLSQNRLSELRVDLPAGAVPNLQLFNLSTNRLTVLPVGFFTHTKKITTVDLSHNRVDLCPLQAVLGKGENLPCVDIRGITTLTHVSLAGCGLQGLGSHPFQGTPLKHLDLSDNQEVLSGGLGWLQDLNLTLQVLSLRNTNLSSTVVDIDFSGFQSLICLDLSGNSLITFPAALGILKLHTLDLRDNCLPALPQDVIWTPLGKSLREVYLSRNPYNCCLLGWWDSLQRVEGLHVRDGQEVTCRYDSKTVSARAMPENIIKDCQWRTADLVLLYLALALPTCLTFLVVFVIIFLTFKQKLLKMVKSQCGLSSPY</sequence>
<dbReference type="Gene3D" id="3.80.10.10">
    <property type="entry name" value="Ribonuclease Inhibitor"/>
    <property type="match status" value="4"/>
</dbReference>
<dbReference type="GeneID" id="112944875"/>
<dbReference type="CTD" id="375387"/>
<dbReference type="InterPro" id="IPR032675">
    <property type="entry name" value="LRR_dom_sf"/>
</dbReference>
<evidence type="ECO:0000256" key="4">
    <source>
        <dbReference type="SAM" id="SignalP"/>
    </source>
</evidence>
<accession>A0A8C6ZTJ4</accession>
<dbReference type="Pfam" id="PF13855">
    <property type="entry name" value="LRR_8"/>
    <property type="match status" value="3"/>
</dbReference>
<keyword evidence="3" id="KW-0812">Transmembrane</keyword>
<gene>
    <name evidence="5" type="primary">NRROS</name>
</gene>
<keyword evidence="3" id="KW-1133">Transmembrane helix</keyword>
<evidence type="ECO:0000256" key="2">
    <source>
        <dbReference type="ARBA" id="ARBA00022737"/>
    </source>
</evidence>
<dbReference type="GO" id="GO:0005615">
    <property type="term" value="C:extracellular space"/>
    <property type="evidence" value="ECO:0007669"/>
    <property type="project" value="TreeGrafter"/>
</dbReference>
<keyword evidence="1" id="KW-0433">Leucine-rich repeat</keyword>
<dbReference type="OrthoDB" id="676979at2759"/>
<keyword evidence="2" id="KW-0677">Repeat</keyword>
<dbReference type="PROSITE" id="PS51450">
    <property type="entry name" value="LRR"/>
    <property type="match status" value="3"/>
</dbReference>
<keyword evidence="3" id="KW-0472">Membrane</keyword>
<keyword evidence="4" id="KW-0732">Signal</keyword>
<keyword evidence="6" id="KW-1185">Reference proteome</keyword>
<feature type="transmembrane region" description="Helical" evidence="3">
    <location>
        <begin position="649"/>
        <end position="674"/>
    </location>
</feature>
<evidence type="ECO:0000313" key="6">
    <source>
        <dbReference type="Proteomes" id="UP000694420"/>
    </source>
</evidence>
<organism evidence="5 6">
    <name type="scientific">Nothoprocta perdicaria</name>
    <name type="common">Chilean tinamou</name>
    <name type="synonym">Crypturus perdicarius</name>
    <dbReference type="NCBI Taxonomy" id="30464"/>
    <lineage>
        <taxon>Eukaryota</taxon>
        <taxon>Metazoa</taxon>
        <taxon>Chordata</taxon>
        <taxon>Craniata</taxon>
        <taxon>Vertebrata</taxon>
        <taxon>Euteleostomi</taxon>
        <taxon>Archelosauria</taxon>
        <taxon>Archosauria</taxon>
        <taxon>Dinosauria</taxon>
        <taxon>Saurischia</taxon>
        <taxon>Theropoda</taxon>
        <taxon>Coelurosauria</taxon>
        <taxon>Aves</taxon>
        <taxon>Palaeognathae</taxon>
        <taxon>Tinamiformes</taxon>
        <taxon>Tinamidae</taxon>
        <taxon>Nothoprocta</taxon>
    </lineage>
</organism>
<reference evidence="5" key="2">
    <citation type="submission" date="2025-09" db="UniProtKB">
        <authorList>
            <consortium name="Ensembl"/>
        </authorList>
    </citation>
    <scope>IDENTIFICATION</scope>
</reference>
<dbReference type="SUPFAM" id="SSF52058">
    <property type="entry name" value="L domain-like"/>
    <property type="match status" value="2"/>
</dbReference>
<reference evidence="5" key="1">
    <citation type="submission" date="2025-08" db="UniProtKB">
        <authorList>
            <consortium name="Ensembl"/>
        </authorList>
    </citation>
    <scope>IDENTIFICATION</scope>
</reference>
<dbReference type="Ensembl" id="ENSNPET00000018960.1">
    <property type="protein sequence ID" value="ENSNPEP00000018487.1"/>
    <property type="gene ID" value="ENSNPEG00000013779.1"/>
</dbReference>